<accession>A0A1D1XKZ5</accession>
<dbReference type="AlphaFoldDB" id="A0A1D1XKZ5"/>
<feature type="region of interest" description="Disordered" evidence="1">
    <location>
        <begin position="1"/>
        <end position="31"/>
    </location>
</feature>
<evidence type="ECO:0000256" key="2">
    <source>
        <dbReference type="SAM" id="Phobius"/>
    </source>
</evidence>
<feature type="transmembrane region" description="Helical" evidence="2">
    <location>
        <begin position="44"/>
        <end position="66"/>
    </location>
</feature>
<feature type="non-terminal residue" evidence="3">
    <location>
        <position position="1"/>
    </location>
</feature>
<name>A0A1D1XKZ5_9ARAE</name>
<dbReference type="EMBL" id="GDJX01024915">
    <property type="protein sequence ID" value="JAT43021.1"/>
    <property type="molecule type" value="Transcribed_RNA"/>
</dbReference>
<reference evidence="3" key="1">
    <citation type="submission" date="2015-07" db="EMBL/GenBank/DDBJ databases">
        <title>Transcriptome Assembly of Anthurium amnicola.</title>
        <authorList>
            <person name="Suzuki J."/>
        </authorList>
    </citation>
    <scope>NUCLEOTIDE SEQUENCE</scope>
</reference>
<protein>
    <submittedName>
        <fullName evidence="3">Putative 4-hydroxybenzoate transporter PcaK</fullName>
    </submittedName>
</protein>
<organism evidence="3">
    <name type="scientific">Anthurium amnicola</name>
    <dbReference type="NCBI Taxonomy" id="1678845"/>
    <lineage>
        <taxon>Eukaryota</taxon>
        <taxon>Viridiplantae</taxon>
        <taxon>Streptophyta</taxon>
        <taxon>Embryophyta</taxon>
        <taxon>Tracheophyta</taxon>
        <taxon>Spermatophyta</taxon>
        <taxon>Magnoliopsida</taxon>
        <taxon>Liliopsida</taxon>
        <taxon>Araceae</taxon>
        <taxon>Pothoideae</taxon>
        <taxon>Potheae</taxon>
        <taxon>Anthurium</taxon>
    </lineage>
</organism>
<keyword evidence="2" id="KW-0812">Transmembrane</keyword>
<feature type="compositionally biased region" description="Basic and acidic residues" evidence="1">
    <location>
        <begin position="120"/>
        <end position="130"/>
    </location>
</feature>
<evidence type="ECO:0000313" key="3">
    <source>
        <dbReference type="EMBL" id="JAT43021.1"/>
    </source>
</evidence>
<keyword evidence="2" id="KW-0472">Membrane</keyword>
<keyword evidence="2" id="KW-1133">Transmembrane helix</keyword>
<sequence length="130" mass="13697">GTGSGTTPGSGAGTGNGTTTPGDGGDSGLQSVAEDEVRNACKHAVLGFLIFATVLEAVMLLWTFYFSSIISRYAEQLKNQSKTYPHHRLKSEITSTKGVIPAISSTISRSSTSSDASNDNDEKRNPRTDL</sequence>
<feature type="compositionally biased region" description="Low complexity" evidence="1">
    <location>
        <begin position="104"/>
        <end position="117"/>
    </location>
</feature>
<evidence type="ECO:0000256" key="1">
    <source>
        <dbReference type="SAM" id="MobiDB-lite"/>
    </source>
</evidence>
<feature type="compositionally biased region" description="Gly residues" evidence="1">
    <location>
        <begin position="1"/>
        <end position="27"/>
    </location>
</feature>
<gene>
    <name evidence="3" type="primary">pcaK</name>
    <name evidence="3" type="ORF">g.134218</name>
</gene>
<proteinExistence type="predicted"/>
<feature type="region of interest" description="Disordered" evidence="1">
    <location>
        <begin position="104"/>
        <end position="130"/>
    </location>
</feature>